<feature type="domain" description="(+)RNA virus helicase C-terminal" evidence="2">
    <location>
        <begin position="255"/>
        <end position="331"/>
    </location>
</feature>
<dbReference type="InterPro" id="IPR027417">
    <property type="entry name" value="P-loop_NTPase"/>
</dbReference>
<dbReference type="EMBL" id="BGZK01000864">
    <property type="protein sequence ID" value="GBP63254.1"/>
    <property type="molecule type" value="Genomic_DNA"/>
</dbReference>
<dbReference type="AlphaFoldDB" id="A0A4C1XL55"/>
<sequence length="357" mass="39813">MSMSFETGEVVNRLECIIASKVHGIVDSLDSERLQQRKTEDKKAELEESSPSKGEIDPRTPVPVKRLRDHYVNVFTEYIALTSATLKVHKATCEEILELYQDKSEARLTIALEDVEAAIYDYDFQTILRGKMMHESRAEGANPRHGKTVTRPKTSDNAREDWVVPNITKDVVITTTREAAIADKEKLVSRLGADVNSKMKMMASVFVNDFRRPKSTDPLIVDEALMNHFGAIAMATGLAGLVIAAGKIHDVNIPKDLPNTLYLTYTQAKKESLIGFGKREGTGVLTTHKAQGLTSEETVIVRATAKWKLHDSVSYAVVEITRHAVSYVYYTEDGVDPIDRFIKRAVATSENKLGTRM</sequence>
<evidence type="ECO:0000313" key="4">
    <source>
        <dbReference type="Proteomes" id="UP000299102"/>
    </source>
</evidence>
<proteinExistence type="predicted"/>
<reference evidence="3 4" key="1">
    <citation type="journal article" date="2019" name="Commun. Biol.">
        <title>The bagworm genome reveals a unique fibroin gene that provides high tensile strength.</title>
        <authorList>
            <person name="Kono N."/>
            <person name="Nakamura H."/>
            <person name="Ohtoshi R."/>
            <person name="Tomita M."/>
            <person name="Numata K."/>
            <person name="Arakawa K."/>
        </authorList>
    </citation>
    <scope>NUCLEOTIDE SEQUENCE [LARGE SCALE GENOMIC DNA]</scope>
</reference>
<dbReference type="Pfam" id="PF01443">
    <property type="entry name" value="Viral_helicase1"/>
    <property type="match status" value="1"/>
</dbReference>
<feature type="region of interest" description="Disordered" evidence="1">
    <location>
        <begin position="33"/>
        <end position="61"/>
    </location>
</feature>
<evidence type="ECO:0000259" key="2">
    <source>
        <dbReference type="Pfam" id="PF01443"/>
    </source>
</evidence>
<name>A0A4C1XL55_EUMVA</name>
<accession>A0A4C1XL55</accession>
<protein>
    <recommendedName>
        <fullName evidence="2">(+)RNA virus helicase C-terminal domain-containing protein</fullName>
    </recommendedName>
</protein>
<dbReference type="OrthoDB" id="9995375at2759"/>
<evidence type="ECO:0000313" key="3">
    <source>
        <dbReference type="EMBL" id="GBP63254.1"/>
    </source>
</evidence>
<gene>
    <name evidence="3" type="ORF">EVAR_56635_1</name>
</gene>
<dbReference type="InterPro" id="IPR027351">
    <property type="entry name" value="(+)RNA_virus_helicase_core_dom"/>
</dbReference>
<dbReference type="Gene3D" id="3.40.50.300">
    <property type="entry name" value="P-loop containing nucleotide triphosphate hydrolases"/>
    <property type="match status" value="1"/>
</dbReference>
<evidence type="ECO:0000256" key="1">
    <source>
        <dbReference type="SAM" id="MobiDB-lite"/>
    </source>
</evidence>
<feature type="compositionally biased region" description="Basic and acidic residues" evidence="1">
    <location>
        <begin position="33"/>
        <end position="46"/>
    </location>
</feature>
<dbReference type="Proteomes" id="UP000299102">
    <property type="component" value="Unassembled WGS sequence"/>
</dbReference>
<comment type="caution">
    <text evidence="3">The sequence shown here is derived from an EMBL/GenBank/DDBJ whole genome shotgun (WGS) entry which is preliminary data.</text>
</comment>
<feature type="region of interest" description="Disordered" evidence="1">
    <location>
        <begin position="137"/>
        <end position="156"/>
    </location>
</feature>
<dbReference type="GO" id="GO:0005524">
    <property type="term" value="F:ATP binding"/>
    <property type="evidence" value="ECO:0007669"/>
    <property type="project" value="InterPro"/>
</dbReference>
<keyword evidence="4" id="KW-1185">Reference proteome</keyword>
<organism evidence="3 4">
    <name type="scientific">Eumeta variegata</name>
    <name type="common">Bagworm moth</name>
    <name type="synonym">Eumeta japonica</name>
    <dbReference type="NCBI Taxonomy" id="151549"/>
    <lineage>
        <taxon>Eukaryota</taxon>
        <taxon>Metazoa</taxon>
        <taxon>Ecdysozoa</taxon>
        <taxon>Arthropoda</taxon>
        <taxon>Hexapoda</taxon>
        <taxon>Insecta</taxon>
        <taxon>Pterygota</taxon>
        <taxon>Neoptera</taxon>
        <taxon>Endopterygota</taxon>
        <taxon>Lepidoptera</taxon>
        <taxon>Glossata</taxon>
        <taxon>Ditrysia</taxon>
        <taxon>Tineoidea</taxon>
        <taxon>Psychidae</taxon>
        <taxon>Oiketicinae</taxon>
        <taxon>Eumeta</taxon>
    </lineage>
</organism>